<reference evidence="3" key="1">
    <citation type="submission" date="2022-10" db="EMBL/GenBank/DDBJ databases">
        <title>Puccinia triticina Genome sequencing and assembly.</title>
        <authorList>
            <person name="Li C."/>
        </authorList>
    </citation>
    <scope>NUCLEOTIDE SEQUENCE</scope>
    <source>
        <strain evidence="3">Pt15</strain>
    </source>
</reference>
<dbReference type="GeneID" id="77803357"/>
<evidence type="ECO:0000256" key="2">
    <source>
        <dbReference type="SAM" id="SignalP"/>
    </source>
</evidence>
<organism evidence="3 4">
    <name type="scientific">Puccinia triticina</name>
    <dbReference type="NCBI Taxonomy" id="208348"/>
    <lineage>
        <taxon>Eukaryota</taxon>
        <taxon>Fungi</taxon>
        <taxon>Dikarya</taxon>
        <taxon>Basidiomycota</taxon>
        <taxon>Pucciniomycotina</taxon>
        <taxon>Pucciniomycetes</taxon>
        <taxon>Pucciniales</taxon>
        <taxon>Pucciniaceae</taxon>
        <taxon>Puccinia</taxon>
    </lineage>
</organism>
<keyword evidence="2" id="KW-0732">Signal</keyword>
<evidence type="ECO:0008006" key="5">
    <source>
        <dbReference type="Google" id="ProtNLM"/>
    </source>
</evidence>
<gene>
    <name evidence="3" type="ORF">PtA15_13A280</name>
</gene>
<feature type="region of interest" description="Disordered" evidence="1">
    <location>
        <begin position="36"/>
        <end position="152"/>
    </location>
</feature>
<evidence type="ECO:0000313" key="3">
    <source>
        <dbReference type="EMBL" id="WAQ90880.1"/>
    </source>
</evidence>
<protein>
    <recommendedName>
        <fullName evidence="5">Secreted protein</fullName>
    </recommendedName>
</protein>
<keyword evidence="4" id="KW-1185">Reference proteome</keyword>
<feature type="compositionally biased region" description="Low complexity" evidence="1">
    <location>
        <begin position="141"/>
        <end position="152"/>
    </location>
</feature>
<dbReference type="EMBL" id="CP110433">
    <property type="protein sequence ID" value="WAQ90880.1"/>
    <property type="molecule type" value="Genomic_DNA"/>
</dbReference>
<accession>A0ABY7D0W4</accession>
<evidence type="ECO:0000313" key="4">
    <source>
        <dbReference type="Proteomes" id="UP001164743"/>
    </source>
</evidence>
<dbReference type="RefSeq" id="XP_053026435.1">
    <property type="nucleotide sequence ID" value="XM_053162462.1"/>
</dbReference>
<sequence>MPSQKTLFTFILVVSALAGHASAAPSSLALASATAGDSTTAPSENNHGAAEHRRRSAVNQLACDGTPAPTQPTKRSAVNQLACDGTPAPTQPTKRSAVNQLACDGTPAPTQPTKRSTDEGANVDKAPHAVSQLACGDKPDAATVNAGTTAGN</sequence>
<evidence type="ECO:0000256" key="1">
    <source>
        <dbReference type="SAM" id="MobiDB-lite"/>
    </source>
</evidence>
<feature type="chain" id="PRO_5047155275" description="Secreted protein" evidence="2">
    <location>
        <begin position="24"/>
        <end position="152"/>
    </location>
</feature>
<feature type="signal peptide" evidence="2">
    <location>
        <begin position="1"/>
        <end position="23"/>
    </location>
</feature>
<name>A0ABY7D0W4_9BASI</name>
<proteinExistence type="predicted"/>
<dbReference type="Proteomes" id="UP001164743">
    <property type="component" value="Chromosome 13A"/>
</dbReference>